<keyword evidence="5" id="KW-0997">Cell inner membrane</keyword>
<dbReference type="InterPro" id="IPR017871">
    <property type="entry name" value="ABC_transporter-like_CS"/>
</dbReference>
<dbReference type="InterPro" id="IPR027417">
    <property type="entry name" value="P-loop_NTPase"/>
</dbReference>
<evidence type="ECO:0000256" key="1">
    <source>
        <dbReference type="ARBA" id="ARBA00004202"/>
    </source>
</evidence>
<dbReference type="GO" id="GO:0015833">
    <property type="term" value="P:peptide transport"/>
    <property type="evidence" value="ECO:0007669"/>
    <property type="project" value="InterPro"/>
</dbReference>
<dbReference type="SUPFAM" id="SSF52540">
    <property type="entry name" value="P-loop containing nucleoside triphosphate hydrolases"/>
    <property type="match status" value="1"/>
</dbReference>
<keyword evidence="3" id="KW-0813">Transport</keyword>
<evidence type="ECO:0000259" key="10">
    <source>
        <dbReference type="PROSITE" id="PS50893"/>
    </source>
</evidence>
<dbReference type="InterPro" id="IPR050388">
    <property type="entry name" value="ABC_Ni/Peptide_Import"/>
</dbReference>
<evidence type="ECO:0000256" key="7">
    <source>
        <dbReference type="ARBA" id="ARBA00022840"/>
    </source>
</evidence>
<keyword evidence="4" id="KW-1003">Cell membrane</keyword>
<dbReference type="GO" id="GO:0005524">
    <property type="term" value="F:ATP binding"/>
    <property type="evidence" value="ECO:0007669"/>
    <property type="project" value="UniProtKB-KW"/>
</dbReference>
<proteinExistence type="inferred from homology"/>
<keyword evidence="8" id="KW-1278">Translocase</keyword>
<name>A0A1M5ZVQ9_9FIRM</name>
<dbReference type="InterPro" id="IPR013563">
    <property type="entry name" value="Oligopep_ABC_C"/>
</dbReference>
<sequence>MSDDLLDKDLLRISNLNVQFRTSEGVFKAVRDVSISIRSGETLGIVGESGSGKSVTALSIMNLIPNPPGEIKGDIFFNGQNLREMSPEEVRKVRGNEISMIFQEPMTSLNPIHTCGKQIMEPLLLHKGFTKHEAKARSLELLKMVGIPLPEQRFKEYPHQLSGGMRQRIMIAMALACRPKLLLADEPTTALDVTIQAQILELMKNLRNEIDSAIIMITHDLGIITEMCHSVAVMYAGQVVESGPLKELIREPLHPYTEGLLRSIPTITKEKQRLYTIDGTVPSPFNMPPGCSFQPRCKYSNPICSEQTPDLIHVSEERAVRCWRHAENIGIGNRSVLHG</sequence>
<dbReference type="PANTHER" id="PTHR43297:SF14">
    <property type="entry name" value="ATPASE AAA-TYPE CORE DOMAIN-CONTAINING PROTEIN"/>
    <property type="match status" value="1"/>
</dbReference>
<dbReference type="PANTHER" id="PTHR43297">
    <property type="entry name" value="OLIGOPEPTIDE TRANSPORT ATP-BINDING PROTEIN APPD"/>
    <property type="match status" value="1"/>
</dbReference>
<dbReference type="FunFam" id="3.40.50.300:FF:000016">
    <property type="entry name" value="Oligopeptide ABC transporter ATP-binding component"/>
    <property type="match status" value="1"/>
</dbReference>
<dbReference type="RefSeq" id="WP_073031233.1">
    <property type="nucleotide sequence ID" value="NZ_FQXJ01000015.1"/>
</dbReference>
<feature type="domain" description="ABC transporter" evidence="10">
    <location>
        <begin position="11"/>
        <end position="261"/>
    </location>
</feature>
<dbReference type="STRING" id="1121420.SAMN02746098_03760"/>
<evidence type="ECO:0000256" key="3">
    <source>
        <dbReference type="ARBA" id="ARBA00022448"/>
    </source>
</evidence>
<dbReference type="GO" id="GO:0005886">
    <property type="term" value="C:plasma membrane"/>
    <property type="evidence" value="ECO:0007669"/>
    <property type="project" value="UniProtKB-SubCell"/>
</dbReference>
<keyword evidence="7 11" id="KW-0067">ATP-binding</keyword>
<dbReference type="PROSITE" id="PS50893">
    <property type="entry name" value="ABC_TRANSPORTER_2"/>
    <property type="match status" value="1"/>
</dbReference>
<keyword evidence="12" id="KW-1185">Reference proteome</keyword>
<comment type="similarity">
    <text evidence="2">Belongs to the ABC transporter superfamily.</text>
</comment>
<keyword evidence="9" id="KW-0472">Membrane</keyword>
<evidence type="ECO:0000256" key="4">
    <source>
        <dbReference type="ARBA" id="ARBA00022475"/>
    </source>
</evidence>
<dbReference type="Pfam" id="PF00005">
    <property type="entry name" value="ABC_tran"/>
    <property type="match status" value="1"/>
</dbReference>
<dbReference type="SMART" id="SM00382">
    <property type="entry name" value="AAA"/>
    <property type="match status" value="1"/>
</dbReference>
<dbReference type="OrthoDB" id="9779287at2"/>
<organism evidence="11 12">
    <name type="scientific">Desulfosporosinus lacus DSM 15449</name>
    <dbReference type="NCBI Taxonomy" id="1121420"/>
    <lineage>
        <taxon>Bacteria</taxon>
        <taxon>Bacillati</taxon>
        <taxon>Bacillota</taxon>
        <taxon>Clostridia</taxon>
        <taxon>Eubacteriales</taxon>
        <taxon>Desulfitobacteriaceae</taxon>
        <taxon>Desulfosporosinus</taxon>
    </lineage>
</organism>
<evidence type="ECO:0000256" key="5">
    <source>
        <dbReference type="ARBA" id="ARBA00022519"/>
    </source>
</evidence>
<dbReference type="AlphaFoldDB" id="A0A1M5ZVQ9"/>
<evidence type="ECO:0000256" key="9">
    <source>
        <dbReference type="ARBA" id="ARBA00023136"/>
    </source>
</evidence>
<dbReference type="InterPro" id="IPR003439">
    <property type="entry name" value="ABC_transporter-like_ATP-bd"/>
</dbReference>
<protein>
    <submittedName>
        <fullName evidence="11">Oligopeptide transport system ATP-binding protein</fullName>
    </submittedName>
</protein>
<dbReference type="CDD" id="cd03257">
    <property type="entry name" value="ABC_NikE_OppD_transporters"/>
    <property type="match status" value="1"/>
</dbReference>
<dbReference type="PROSITE" id="PS00211">
    <property type="entry name" value="ABC_TRANSPORTER_1"/>
    <property type="match status" value="1"/>
</dbReference>
<dbReference type="GO" id="GO:0016887">
    <property type="term" value="F:ATP hydrolysis activity"/>
    <property type="evidence" value="ECO:0007669"/>
    <property type="project" value="InterPro"/>
</dbReference>
<reference evidence="12" key="1">
    <citation type="submission" date="2016-11" db="EMBL/GenBank/DDBJ databases">
        <authorList>
            <person name="Varghese N."/>
            <person name="Submissions S."/>
        </authorList>
    </citation>
    <scope>NUCLEOTIDE SEQUENCE [LARGE SCALE GENOMIC DNA]</scope>
    <source>
        <strain evidence="12">DSM 15449</strain>
    </source>
</reference>
<accession>A0A1M5ZVQ9</accession>
<comment type="subcellular location">
    <subcellularLocation>
        <location evidence="1">Cell membrane</location>
        <topology evidence="1">Peripheral membrane protein</topology>
    </subcellularLocation>
</comment>
<evidence type="ECO:0000256" key="6">
    <source>
        <dbReference type="ARBA" id="ARBA00022741"/>
    </source>
</evidence>
<dbReference type="NCBIfam" id="TIGR01727">
    <property type="entry name" value="oligo_HPY"/>
    <property type="match status" value="1"/>
</dbReference>
<gene>
    <name evidence="11" type="ORF">SAMN02746098_03760</name>
</gene>
<keyword evidence="6" id="KW-0547">Nucleotide-binding</keyword>
<evidence type="ECO:0000256" key="2">
    <source>
        <dbReference type="ARBA" id="ARBA00005417"/>
    </source>
</evidence>
<evidence type="ECO:0000313" key="12">
    <source>
        <dbReference type="Proteomes" id="UP000183954"/>
    </source>
</evidence>
<dbReference type="Proteomes" id="UP000183954">
    <property type="component" value="Unassembled WGS sequence"/>
</dbReference>
<dbReference type="EMBL" id="FQXJ01000015">
    <property type="protein sequence ID" value="SHI28330.1"/>
    <property type="molecule type" value="Genomic_DNA"/>
</dbReference>
<dbReference type="Pfam" id="PF08352">
    <property type="entry name" value="oligo_HPY"/>
    <property type="match status" value="1"/>
</dbReference>
<dbReference type="InterPro" id="IPR003593">
    <property type="entry name" value="AAA+_ATPase"/>
</dbReference>
<dbReference type="Gene3D" id="3.40.50.300">
    <property type="entry name" value="P-loop containing nucleotide triphosphate hydrolases"/>
    <property type="match status" value="1"/>
</dbReference>
<evidence type="ECO:0000256" key="8">
    <source>
        <dbReference type="ARBA" id="ARBA00022967"/>
    </source>
</evidence>
<evidence type="ECO:0000313" key="11">
    <source>
        <dbReference type="EMBL" id="SHI28330.1"/>
    </source>
</evidence>